<keyword evidence="1" id="KW-0645">Protease</keyword>
<accession>A0A2J5PDQ9</accession>
<dbReference type="GO" id="GO:0106415">
    <property type="term" value="F:muramoyltetrapeptide carboxypeptidase activity"/>
    <property type="evidence" value="ECO:0007669"/>
    <property type="project" value="UniProtKB-EC"/>
</dbReference>
<keyword evidence="1" id="KW-0121">Carboxypeptidase</keyword>
<reference evidence="1 2" key="2">
    <citation type="submission" date="2018-01" db="EMBL/GenBank/DDBJ databases">
        <title>Genomic study of Klebsiella pneumoniae.</title>
        <authorList>
            <person name="Yang Y."/>
            <person name="Bicalho R."/>
        </authorList>
    </citation>
    <scope>NUCLEOTIDE SEQUENCE [LARGE SCALE GENOMIC DNA]</scope>
    <source>
        <strain evidence="1 2">A10</strain>
    </source>
</reference>
<protein>
    <submittedName>
        <fullName evidence="1">Muramoyltetrapeptide carboxypeptidase</fullName>
        <ecNumber evidence="1">3.4.17.13</ecNumber>
    </submittedName>
</protein>
<dbReference type="EMBL" id="PIDR01001125">
    <property type="protein sequence ID" value="PLO63920.1"/>
    <property type="molecule type" value="Genomic_DNA"/>
</dbReference>
<keyword evidence="1" id="KW-0378">Hydrolase</keyword>
<dbReference type="Proteomes" id="UP000234667">
    <property type="component" value="Unassembled WGS sequence"/>
</dbReference>
<comment type="caution">
    <text evidence="1">The sequence shown here is derived from an EMBL/GenBank/DDBJ whole genome shotgun (WGS) entry which is preliminary data.</text>
</comment>
<name>A0A2J5PDQ9_9ENTR</name>
<dbReference type="EC" id="3.4.17.13" evidence="1"/>
<organism evidence="1 2">
    <name type="scientific">Klebsiella michiganensis</name>
    <dbReference type="NCBI Taxonomy" id="1134687"/>
    <lineage>
        <taxon>Bacteria</taxon>
        <taxon>Pseudomonadati</taxon>
        <taxon>Pseudomonadota</taxon>
        <taxon>Gammaproteobacteria</taxon>
        <taxon>Enterobacterales</taxon>
        <taxon>Enterobacteriaceae</taxon>
        <taxon>Klebsiella/Raoultella group</taxon>
        <taxon>Klebsiella</taxon>
    </lineage>
</organism>
<sequence length="32" mass="3286">RTVTLPLGARALLVNNASITTLSISGHPVLAE</sequence>
<proteinExistence type="predicted"/>
<dbReference type="AlphaFoldDB" id="A0A2J5PDQ9"/>
<evidence type="ECO:0000313" key="2">
    <source>
        <dbReference type="Proteomes" id="UP000234667"/>
    </source>
</evidence>
<feature type="non-terminal residue" evidence="1">
    <location>
        <position position="1"/>
    </location>
</feature>
<reference evidence="1 2" key="1">
    <citation type="submission" date="2017-11" db="EMBL/GenBank/DDBJ databases">
        <authorList>
            <person name="Han C.G."/>
        </authorList>
    </citation>
    <scope>NUCLEOTIDE SEQUENCE [LARGE SCALE GENOMIC DNA]</scope>
    <source>
        <strain evidence="1 2">A10</strain>
    </source>
</reference>
<evidence type="ECO:0000313" key="1">
    <source>
        <dbReference type="EMBL" id="PLO63920.1"/>
    </source>
</evidence>
<gene>
    <name evidence="1" type="primary">ldcA</name>
    <name evidence="1" type="ORF">CWN49_26635</name>
</gene>